<evidence type="ECO:0000256" key="1">
    <source>
        <dbReference type="ARBA" id="ARBA00004571"/>
    </source>
</evidence>
<dbReference type="Proteomes" id="UP000190897">
    <property type="component" value="Unassembled WGS sequence"/>
</dbReference>
<organism evidence="13 14">
    <name type="scientific">Dyadobacter psychrophilus</name>
    <dbReference type="NCBI Taxonomy" id="651661"/>
    <lineage>
        <taxon>Bacteria</taxon>
        <taxon>Pseudomonadati</taxon>
        <taxon>Bacteroidota</taxon>
        <taxon>Cytophagia</taxon>
        <taxon>Cytophagales</taxon>
        <taxon>Spirosomataceae</taxon>
        <taxon>Dyadobacter</taxon>
    </lineage>
</organism>
<keyword evidence="6 8" id="KW-0472">Membrane</keyword>
<feature type="domain" description="TonB-dependent receptor plug" evidence="12">
    <location>
        <begin position="125"/>
        <end position="241"/>
    </location>
</feature>
<feature type="domain" description="TonB-dependent receptor-like beta-barrel" evidence="11">
    <location>
        <begin position="403"/>
        <end position="890"/>
    </location>
</feature>
<evidence type="ECO:0000256" key="9">
    <source>
        <dbReference type="RuleBase" id="RU003357"/>
    </source>
</evidence>
<dbReference type="Pfam" id="PF13715">
    <property type="entry name" value="CarbopepD_reg_2"/>
    <property type="match status" value="1"/>
</dbReference>
<evidence type="ECO:0000256" key="4">
    <source>
        <dbReference type="ARBA" id="ARBA00022692"/>
    </source>
</evidence>
<keyword evidence="14" id="KW-1185">Reference proteome</keyword>
<gene>
    <name evidence="13" type="ORF">SAMN05660293_02209</name>
</gene>
<evidence type="ECO:0000256" key="10">
    <source>
        <dbReference type="SAM" id="SignalP"/>
    </source>
</evidence>
<evidence type="ECO:0000256" key="7">
    <source>
        <dbReference type="ARBA" id="ARBA00023237"/>
    </source>
</evidence>
<dbReference type="InterPro" id="IPR018247">
    <property type="entry name" value="EF_Hand_1_Ca_BS"/>
</dbReference>
<dbReference type="Gene3D" id="2.170.130.10">
    <property type="entry name" value="TonB-dependent receptor, plug domain"/>
    <property type="match status" value="1"/>
</dbReference>
<dbReference type="Gene3D" id="2.40.170.20">
    <property type="entry name" value="TonB-dependent receptor, beta-barrel domain"/>
    <property type="match status" value="1"/>
</dbReference>
<dbReference type="InterPro" id="IPR036942">
    <property type="entry name" value="Beta-barrel_TonB_sf"/>
</dbReference>
<dbReference type="RefSeq" id="WP_082214708.1">
    <property type="nucleotide sequence ID" value="NZ_FUZA01000002.1"/>
</dbReference>
<protein>
    <submittedName>
        <fullName evidence="13">TonB-linked outer membrane protein, SusC/RagA family</fullName>
    </submittedName>
</protein>
<dbReference type="SUPFAM" id="SSF49464">
    <property type="entry name" value="Carboxypeptidase regulatory domain-like"/>
    <property type="match status" value="1"/>
</dbReference>
<dbReference type="OrthoDB" id="9768177at2"/>
<evidence type="ECO:0000259" key="12">
    <source>
        <dbReference type="Pfam" id="PF07715"/>
    </source>
</evidence>
<sequence>MLKNLSKFIPNLRGWVFFSAFILISLQALAQNVTVKGTVTSAADKTGLPGVNIVVKNTVTGTTTDAEGKYELSAPSDAILVFSGIGYVTQEASLNGRNVIDLQLAADTKQLDELVVVGYGTQKRNSLTNSVSTIKGEDVARRPVSNIQQSFQGLMPGVAVTDLGGSPGKSNATIRVRGITTFNINGSSTSGYDLGKNDALVIVDGIEQQLSDISPDDIESVSILKDAASTAIYGSRATNGVVLITTKRAKGSKVQVDYHGYYAIQKSNNVPKMMGLEAYMREQVAAYTNAGSAVPARFTEESIQAYVNATDREKYPLPNTWFETLLRTAPQHNHALSIAGGTEALRTRLSVRYQDQQGVIKNFGNKIGEFRLNTDYDVSKRIRVSADINYRSTSTENPTTNTDASTGQVTAPLNNFFHGSLWAVPKYPDGTYGLSTQGNNPLMFIEIGGQSKQKTDYLAGYIKGEFEIAEGLTFSTQIAGRGLYTQQKNYTNSYVNRDKITNITKTIANNSLYEIRNTLREYTINNLLTYEKTFGNHNLKALVGYSQIGNTQTFLSAYRERFYNNGIGSIGQGANDGTKTNTGRDAEYGLRSFFGRVNYDYDGKYLLEVNGRYDGSSKFTGAKQYSFFPSFSAGWRISKEKFWQGLESTINDLKFRGSWGITGNQSVDLYSYYAALTANGYSFGGLPVQGYRQNTLANTNLGWESTTQLDIGLDAAFFQRKLNLTVDYYNKETDDILLNLDIPATIGLTAPPQNAGSVQNKGWEFSLNYRGTPTAGGFRYNVGGNLSINENLVTDLKGTGPYLTGSDIDPRYIIKKGLPINTLWGYKTDGLFQTQQEITEYKATYAANTKPGDVKYVDLNGDGKIDANDMTAIGNSFPKYTFGLNADFSYKNFDLNILFQGAAKVDSRLAGALAEMGNQEGFTHEIYTDNYWTPERTDARFPRPVKFDLRNVATSDRLVLNGSYLRLKNVQLAYNVPSVVSQKIRLSKIRVYVSATNVFTISKLNEWNLDPEAPSGRAVYFPQTALYTAGLNLQF</sequence>
<evidence type="ECO:0000313" key="14">
    <source>
        <dbReference type="Proteomes" id="UP000190897"/>
    </source>
</evidence>
<dbReference type="PROSITE" id="PS00018">
    <property type="entry name" value="EF_HAND_1"/>
    <property type="match status" value="1"/>
</dbReference>
<dbReference type="InterPro" id="IPR023997">
    <property type="entry name" value="TonB-dep_OMP_SusC/RagA_CS"/>
</dbReference>
<dbReference type="GO" id="GO:0009279">
    <property type="term" value="C:cell outer membrane"/>
    <property type="evidence" value="ECO:0007669"/>
    <property type="project" value="UniProtKB-SubCell"/>
</dbReference>
<evidence type="ECO:0000313" key="13">
    <source>
        <dbReference type="EMBL" id="SKB79908.1"/>
    </source>
</evidence>
<feature type="signal peptide" evidence="10">
    <location>
        <begin position="1"/>
        <end position="30"/>
    </location>
</feature>
<dbReference type="NCBIfam" id="TIGR04056">
    <property type="entry name" value="OMP_RagA_SusC"/>
    <property type="match status" value="1"/>
</dbReference>
<dbReference type="InterPro" id="IPR023996">
    <property type="entry name" value="TonB-dep_OMP_SusC/RagA"/>
</dbReference>
<dbReference type="Pfam" id="PF07715">
    <property type="entry name" value="Plug"/>
    <property type="match status" value="1"/>
</dbReference>
<dbReference type="Gene3D" id="2.60.40.1120">
    <property type="entry name" value="Carboxypeptidase-like, regulatory domain"/>
    <property type="match status" value="1"/>
</dbReference>
<dbReference type="EMBL" id="FUZA01000002">
    <property type="protein sequence ID" value="SKB79908.1"/>
    <property type="molecule type" value="Genomic_DNA"/>
</dbReference>
<proteinExistence type="inferred from homology"/>
<comment type="subcellular location">
    <subcellularLocation>
        <location evidence="1 8">Cell outer membrane</location>
        <topology evidence="1 8">Multi-pass membrane protein</topology>
    </subcellularLocation>
</comment>
<comment type="similarity">
    <text evidence="8 9">Belongs to the TonB-dependent receptor family.</text>
</comment>
<name>A0A1T5E7G3_9BACT</name>
<evidence type="ECO:0000256" key="8">
    <source>
        <dbReference type="PROSITE-ProRule" id="PRU01360"/>
    </source>
</evidence>
<reference evidence="14" key="1">
    <citation type="submission" date="2017-02" db="EMBL/GenBank/DDBJ databases">
        <authorList>
            <person name="Varghese N."/>
            <person name="Submissions S."/>
        </authorList>
    </citation>
    <scope>NUCLEOTIDE SEQUENCE [LARGE SCALE GENOMIC DNA]</scope>
    <source>
        <strain evidence="14">DSM 22270</strain>
    </source>
</reference>
<dbReference type="InterPro" id="IPR012910">
    <property type="entry name" value="Plug_dom"/>
</dbReference>
<dbReference type="AlphaFoldDB" id="A0A1T5E7G3"/>
<dbReference type="SUPFAM" id="SSF56935">
    <property type="entry name" value="Porins"/>
    <property type="match status" value="1"/>
</dbReference>
<keyword evidence="10" id="KW-0732">Signal</keyword>
<evidence type="ECO:0000256" key="6">
    <source>
        <dbReference type="ARBA" id="ARBA00023136"/>
    </source>
</evidence>
<dbReference type="PROSITE" id="PS52016">
    <property type="entry name" value="TONB_DEPENDENT_REC_3"/>
    <property type="match status" value="1"/>
</dbReference>
<dbReference type="InterPro" id="IPR037066">
    <property type="entry name" value="Plug_dom_sf"/>
</dbReference>
<dbReference type="InterPro" id="IPR008969">
    <property type="entry name" value="CarboxyPept-like_regulatory"/>
</dbReference>
<feature type="chain" id="PRO_5013024462" evidence="10">
    <location>
        <begin position="31"/>
        <end position="1035"/>
    </location>
</feature>
<dbReference type="InterPro" id="IPR039426">
    <property type="entry name" value="TonB-dep_rcpt-like"/>
</dbReference>
<dbReference type="STRING" id="651661.SAMN05660293_02209"/>
<keyword evidence="2 8" id="KW-0813">Transport</keyword>
<evidence type="ECO:0000259" key="11">
    <source>
        <dbReference type="Pfam" id="PF00593"/>
    </source>
</evidence>
<keyword evidence="7 8" id="KW-0998">Cell outer membrane</keyword>
<dbReference type="NCBIfam" id="TIGR04057">
    <property type="entry name" value="SusC_RagA_signa"/>
    <property type="match status" value="1"/>
</dbReference>
<keyword evidence="5 9" id="KW-0798">TonB box</keyword>
<keyword evidence="4 8" id="KW-0812">Transmembrane</keyword>
<evidence type="ECO:0000256" key="5">
    <source>
        <dbReference type="ARBA" id="ARBA00023077"/>
    </source>
</evidence>
<dbReference type="InterPro" id="IPR000531">
    <property type="entry name" value="Beta-barrel_TonB"/>
</dbReference>
<accession>A0A1T5E7G3</accession>
<keyword evidence="3 8" id="KW-1134">Transmembrane beta strand</keyword>
<evidence type="ECO:0000256" key="3">
    <source>
        <dbReference type="ARBA" id="ARBA00022452"/>
    </source>
</evidence>
<dbReference type="Pfam" id="PF00593">
    <property type="entry name" value="TonB_dep_Rec_b-barrel"/>
    <property type="match status" value="1"/>
</dbReference>
<evidence type="ECO:0000256" key="2">
    <source>
        <dbReference type="ARBA" id="ARBA00022448"/>
    </source>
</evidence>
<dbReference type="FunFam" id="2.170.130.10:FF:000003">
    <property type="entry name" value="SusC/RagA family TonB-linked outer membrane protein"/>
    <property type="match status" value="1"/>
</dbReference>